<dbReference type="GO" id="GO:0000976">
    <property type="term" value="F:transcription cis-regulatory region binding"/>
    <property type="evidence" value="ECO:0007669"/>
    <property type="project" value="TreeGrafter"/>
</dbReference>
<proteinExistence type="predicted"/>
<gene>
    <name evidence="4" type="ORF">GIY30_15345</name>
</gene>
<organism evidence="4 5">
    <name type="scientific">Gordonia mangrovi</name>
    <dbReference type="NCBI Taxonomy" id="2665643"/>
    <lineage>
        <taxon>Bacteria</taxon>
        <taxon>Bacillati</taxon>
        <taxon>Actinomycetota</taxon>
        <taxon>Actinomycetes</taxon>
        <taxon>Mycobacteriales</taxon>
        <taxon>Gordoniaceae</taxon>
        <taxon>Gordonia</taxon>
    </lineage>
</organism>
<dbReference type="InterPro" id="IPR001647">
    <property type="entry name" value="HTH_TetR"/>
</dbReference>
<dbReference type="PROSITE" id="PS50977">
    <property type="entry name" value="HTH_TETR_2"/>
    <property type="match status" value="1"/>
</dbReference>
<evidence type="ECO:0000256" key="1">
    <source>
        <dbReference type="ARBA" id="ARBA00023125"/>
    </source>
</evidence>
<evidence type="ECO:0000259" key="3">
    <source>
        <dbReference type="PROSITE" id="PS50977"/>
    </source>
</evidence>
<keyword evidence="5" id="KW-1185">Reference proteome</keyword>
<dbReference type="EMBL" id="WMBR01000004">
    <property type="protein sequence ID" value="MXP22716.1"/>
    <property type="molecule type" value="Genomic_DNA"/>
</dbReference>
<dbReference type="Proteomes" id="UP000475545">
    <property type="component" value="Unassembled WGS sequence"/>
</dbReference>
<sequence>MARMSVEQRRTALIEAAYRVIADHGVEGATTRRICSHANMPLASFHYAFDSRTALLCAVMETAVPSDISRMLDAILPMAADPQARGVEAMRKNMQAHLEAFYSLLKADPGRMQATISLGIYAHNHAELQAVGKQMYQRLYEVAARGLEIAAERAGVRWTEPVDNLSPVIIATTNTITLTYLSTSDDVAIAKIIELMVTAMSAYFVED</sequence>
<protein>
    <submittedName>
        <fullName evidence="4">TetR family transcriptional regulator</fullName>
    </submittedName>
</protein>
<dbReference type="PANTHER" id="PTHR30055:SF226">
    <property type="entry name" value="HTH-TYPE TRANSCRIPTIONAL REGULATOR PKSA"/>
    <property type="match status" value="1"/>
</dbReference>
<dbReference type="RefSeq" id="WP_160902911.1">
    <property type="nucleotide sequence ID" value="NZ_CP102850.1"/>
</dbReference>
<dbReference type="InterPro" id="IPR050109">
    <property type="entry name" value="HTH-type_TetR-like_transc_reg"/>
</dbReference>
<dbReference type="AlphaFoldDB" id="A0A6L7GS38"/>
<reference evidence="4 5" key="1">
    <citation type="submission" date="2019-11" db="EMBL/GenBank/DDBJ databases">
        <title>Gordonia sp. nov., a novel actinobacterium isolated from mangrove soil in Hainan.</title>
        <authorList>
            <person name="Huang X."/>
            <person name="Xie Y."/>
            <person name="Chu X."/>
            <person name="Xiao K."/>
        </authorList>
    </citation>
    <scope>NUCLEOTIDE SEQUENCE [LARGE SCALE GENOMIC DNA]</scope>
    <source>
        <strain evidence="4 5">HNM0687</strain>
    </source>
</reference>
<dbReference type="GO" id="GO:0003700">
    <property type="term" value="F:DNA-binding transcription factor activity"/>
    <property type="evidence" value="ECO:0007669"/>
    <property type="project" value="TreeGrafter"/>
</dbReference>
<comment type="caution">
    <text evidence="4">The sequence shown here is derived from an EMBL/GenBank/DDBJ whole genome shotgun (WGS) entry which is preliminary data.</text>
</comment>
<dbReference type="SUPFAM" id="SSF46689">
    <property type="entry name" value="Homeodomain-like"/>
    <property type="match status" value="1"/>
</dbReference>
<dbReference type="PANTHER" id="PTHR30055">
    <property type="entry name" value="HTH-TYPE TRANSCRIPTIONAL REGULATOR RUTR"/>
    <property type="match status" value="1"/>
</dbReference>
<evidence type="ECO:0000256" key="2">
    <source>
        <dbReference type="PROSITE-ProRule" id="PRU00335"/>
    </source>
</evidence>
<keyword evidence="1 2" id="KW-0238">DNA-binding</keyword>
<dbReference type="Pfam" id="PF00440">
    <property type="entry name" value="TetR_N"/>
    <property type="match status" value="1"/>
</dbReference>
<feature type="domain" description="HTH tetR-type" evidence="3">
    <location>
        <begin position="7"/>
        <end position="67"/>
    </location>
</feature>
<evidence type="ECO:0000313" key="4">
    <source>
        <dbReference type="EMBL" id="MXP22716.1"/>
    </source>
</evidence>
<dbReference type="InterPro" id="IPR009057">
    <property type="entry name" value="Homeodomain-like_sf"/>
</dbReference>
<name>A0A6L7GS38_9ACTN</name>
<evidence type="ECO:0000313" key="5">
    <source>
        <dbReference type="Proteomes" id="UP000475545"/>
    </source>
</evidence>
<accession>A0A6L7GS38</accession>
<feature type="DNA-binding region" description="H-T-H motif" evidence="2">
    <location>
        <begin position="30"/>
        <end position="49"/>
    </location>
</feature>
<dbReference type="Gene3D" id="1.10.357.10">
    <property type="entry name" value="Tetracycline Repressor, domain 2"/>
    <property type="match status" value="1"/>
</dbReference>